<dbReference type="Proteomes" id="UP000887013">
    <property type="component" value="Unassembled WGS sequence"/>
</dbReference>
<evidence type="ECO:0000313" key="2">
    <source>
        <dbReference type="Proteomes" id="UP000887013"/>
    </source>
</evidence>
<organism evidence="1 2">
    <name type="scientific">Nephila pilipes</name>
    <name type="common">Giant wood spider</name>
    <name type="synonym">Nephila maculata</name>
    <dbReference type="NCBI Taxonomy" id="299642"/>
    <lineage>
        <taxon>Eukaryota</taxon>
        <taxon>Metazoa</taxon>
        <taxon>Ecdysozoa</taxon>
        <taxon>Arthropoda</taxon>
        <taxon>Chelicerata</taxon>
        <taxon>Arachnida</taxon>
        <taxon>Araneae</taxon>
        <taxon>Araneomorphae</taxon>
        <taxon>Entelegynae</taxon>
        <taxon>Araneoidea</taxon>
        <taxon>Nephilidae</taxon>
        <taxon>Nephila</taxon>
    </lineage>
</organism>
<protein>
    <submittedName>
        <fullName evidence="1">Uncharacterized protein</fullName>
    </submittedName>
</protein>
<proteinExistence type="predicted"/>
<gene>
    <name evidence="1" type="ORF">NPIL_63211</name>
</gene>
<comment type="caution">
    <text evidence="1">The sequence shown here is derived from an EMBL/GenBank/DDBJ whole genome shotgun (WGS) entry which is preliminary data.</text>
</comment>
<accession>A0A8X6PMY9</accession>
<reference evidence="1" key="1">
    <citation type="submission" date="2020-08" db="EMBL/GenBank/DDBJ databases">
        <title>Multicomponent nature underlies the extraordinary mechanical properties of spider dragline silk.</title>
        <authorList>
            <person name="Kono N."/>
            <person name="Nakamura H."/>
            <person name="Mori M."/>
            <person name="Yoshida Y."/>
            <person name="Ohtoshi R."/>
            <person name="Malay A.D."/>
            <person name="Moran D.A.P."/>
            <person name="Tomita M."/>
            <person name="Numata K."/>
            <person name="Arakawa K."/>
        </authorList>
    </citation>
    <scope>NUCLEOTIDE SEQUENCE</scope>
</reference>
<sequence length="86" mass="9878">MCSIPTTILRILFDSIVHLSIPFATMKRFHRSRLLDCEARKSQPSCSLSRQDCERALTTNGCCEGSHHFEDDWKVLIIKRVLDRGS</sequence>
<keyword evidence="2" id="KW-1185">Reference proteome</keyword>
<evidence type="ECO:0000313" key="1">
    <source>
        <dbReference type="EMBL" id="GFT75540.1"/>
    </source>
</evidence>
<dbReference type="AlphaFoldDB" id="A0A8X6PMY9"/>
<dbReference type="EMBL" id="BMAW01070857">
    <property type="protein sequence ID" value="GFT75540.1"/>
    <property type="molecule type" value="Genomic_DNA"/>
</dbReference>
<name>A0A8X6PMY9_NEPPI</name>